<evidence type="ECO:0000313" key="5">
    <source>
        <dbReference type="EMBL" id="KAF5781503.1"/>
    </source>
</evidence>
<name>A0A251TBM5_HELAN</name>
<dbReference type="OrthoDB" id="1600564at2759"/>
<dbReference type="Gramene" id="mRNA:HanXRQr2_Chr11g0484431">
    <property type="protein sequence ID" value="mRNA:HanXRQr2_Chr11g0484431"/>
    <property type="gene ID" value="HanXRQr2_Chr11g0484431"/>
</dbReference>
<dbReference type="Pfam" id="PF00657">
    <property type="entry name" value="Lipase_GDSL"/>
    <property type="match status" value="1"/>
</dbReference>
<reference evidence="6" key="2">
    <citation type="submission" date="2017-02" db="EMBL/GenBank/DDBJ databases">
        <title>Sunflower complete genome.</title>
        <authorList>
            <person name="Langlade N."/>
            <person name="Munos S."/>
        </authorList>
    </citation>
    <scope>NUCLEOTIDE SEQUENCE [LARGE SCALE GENOMIC DNA]</scope>
    <source>
        <tissue evidence="6">Leaves</tissue>
    </source>
</reference>
<dbReference type="SUPFAM" id="SSF52266">
    <property type="entry name" value="SGNH hydrolase"/>
    <property type="match status" value="1"/>
</dbReference>
<gene>
    <name evidence="6" type="ORF">HannXRQ_Chr11g0336401</name>
    <name evidence="5" type="ORF">HanXRQr2_Chr11g0484431</name>
</gene>
<feature type="chain" id="PRO_5012874464" evidence="4">
    <location>
        <begin position="28"/>
        <end position="363"/>
    </location>
</feature>
<dbReference type="GO" id="GO:0004806">
    <property type="term" value="F:triacylglycerol lipase activity"/>
    <property type="evidence" value="ECO:0007669"/>
    <property type="project" value="UniProtKB-EC"/>
</dbReference>
<dbReference type="EC" id="3.1.1.3" evidence="5"/>
<dbReference type="CDD" id="cd01837">
    <property type="entry name" value="SGNH_plant_lipase_like"/>
    <property type="match status" value="1"/>
</dbReference>
<reference evidence="5 7" key="1">
    <citation type="journal article" date="2017" name="Nature">
        <title>The sunflower genome provides insights into oil metabolism, flowering and Asterid evolution.</title>
        <authorList>
            <person name="Badouin H."/>
            <person name="Gouzy J."/>
            <person name="Grassa C.J."/>
            <person name="Murat F."/>
            <person name="Staton S.E."/>
            <person name="Cottret L."/>
            <person name="Lelandais-Briere C."/>
            <person name="Owens G.L."/>
            <person name="Carrere S."/>
            <person name="Mayjonade B."/>
            <person name="Legrand L."/>
            <person name="Gill N."/>
            <person name="Kane N.C."/>
            <person name="Bowers J.E."/>
            <person name="Hubner S."/>
            <person name="Bellec A."/>
            <person name="Berard A."/>
            <person name="Berges H."/>
            <person name="Blanchet N."/>
            <person name="Boniface M.C."/>
            <person name="Brunel D."/>
            <person name="Catrice O."/>
            <person name="Chaidir N."/>
            <person name="Claudel C."/>
            <person name="Donnadieu C."/>
            <person name="Faraut T."/>
            <person name="Fievet G."/>
            <person name="Helmstetter N."/>
            <person name="King M."/>
            <person name="Knapp S.J."/>
            <person name="Lai Z."/>
            <person name="Le Paslier M.C."/>
            <person name="Lippi Y."/>
            <person name="Lorenzon L."/>
            <person name="Mandel J.R."/>
            <person name="Marage G."/>
            <person name="Marchand G."/>
            <person name="Marquand E."/>
            <person name="Bret-Mestries E."/>
            <person name="Morien E."/>
            <person name="Nambeesan S."/>
            <person name="Nguyen T."/>
            <person name="Pegot-Espagnet P."/>
            <person name="Pouilly N."/>
            <person name="Raftis F."/>
            <person name="Sallet E."/>
            <person name="Schiex T."/>
            <person name="Thomas J."/>
            <person name="Vandecasteele C."/>
            <person name="Vares D."/>
            <person name="Vear F."/>
            <person name="Vautrin S."/>
            <person name="Crespi M."/>
            <person name="Mangin B."/>
            <person name="Burke J.M."/>
            <person name="Salse J."/>
            <person name="Munos S."/>
            <person name="Vincourt P."/>
            <person name="Rieseberg L.H."/>
            <person name="Langlade N.B."/>
        </authorList>
    </citation>
    <scope>NUCLEOTIDE SEQUENCE [LARGE SCALE GENOMIC DNA]</scope>
    <source>
        <strain evidence="7">cv. SF193</strain>
        <tissue evidence="5">Leaves</tissue>
    </source>
</reference>
<evidence type="ECO:0000313" key="7">
    <source>
        <dbReference type="Proteomes" id="UP000215914"/>
    </source>
</evidence>
<feature type="signal peptide" evidence="4">
    <location>
        <begin position="1"/>
        <end position="27"/>
    </location>
</feature>
<dbReference type="EMBL" id="MNCJ02000326">
    <property type="protein sequence ID" value="KAF5781503.1"/>
    <property type="molecule type" value="Genomic_DNA"/>
</dbReference>
<dbReference type="Gene3D" id="3.40.50.1110">
    <property type="entry name" value="SGNH hydrolase"/>
    <property type="match status" value="1"/>
</dbReference>
<keyword evidence="3" id="KW-0443">Lipid metabolism</keyword>
<dbReference type="OMA" id="KNSMHEC"/>
<dbReference type="AlphaFoldDB" id="A0A251TBM5"/>
<reference evidence="5" key="3">
    <citation type="submission" date="2020-06" db="EMBL/GenBank/DDBJ databases">
        <title>Helianthus annuus Genome sequencing and assembly Release 2.</title>
        <authorList>
            <person name="Gouzy J."/>
            <person name="Langlade N."/>
            <person name="Munos S."/>
        </authorList>
    </citation>
    <scope>NUCLEOTIDE SEQUENCE</scope>
    <source>
        <tissue evidence="5">Leaves</tissue>
    </source>
</reference>
<dbReference type="Proteomes" id="UP000215914">
    <property type="component" value="Chromosome 11"/>
</dbReference>
<proteinExistence type="inferred from homology"/>
<dbReference type="PANTHER" id="PTHR45648">
    <property type="entry name" value="GDSL LIPASE/ACYLHYDROLASE FAMILY PROTEIN (AFU_ORTHOLOGUE AFUA_4G14700)"/>
    <property type="match status" value="1"/>
</dbReference>
<accession>A0A251TBM5</accession>
<sequence>MAITDCGGTRATLLMCVFAFIISVCKAHAAAPAVYVLGDSLVDVGNNNYLPLSIAKANFPHNGVDFPNHKPTGRFSNGENAADFLAKKIGLPTSPAYLSLIGATPPITGVSFASGGAGILNETGGFLFKQAISLAQQVDYFTVVHDKLVHQLGPSGAQAHLSKSLLLIVFGSNDWFAYFRVGSIVAKQYTPQQYVDRMVSTFKVLLKTLYGLGARKLVVTGVGAIGCCPIQRKENRTGECKVEINYWSTKYNDGLKMMLQGLKSESPGMNYAYFDTYGAMINLFQNHETYGYTEIKEACCGVGNLNADAPCTPLAIYCPNRKNHIFWDLYHPTESVASLFSDLIYSGSQQFMVPINVEQLLAV</sequence>
<dbReference type="InterPro" id="IPR035669">
    <property type="entry name" value="SGNH_plant_lipase-like"/>
</dbReference>
<dbReference type="InterPro" id="IPR051058">
    <property type="entry name" value="GDSL_Est/Lipase"/>
</dbReference>
<evidence type="ECO:0000256" key="3">
    <source>
        <dbReference type="ARBA" id="ARBA00022963"/>
    </source>
</evidence>
<keyword evidence="7" id="KW-1185">Reference proteome</keyword>
<dbReference type="InParanoid" id="A0A251TBM5"/>
<dbReference type="InterPro" id="IPR036514">
    <property type="entry name" value="SGNH_hydro_sf"/>
</dbReference>
<organism evidence="6 7">
    <name type="scientific">Helianthus annuus</name>
    <name type="common">Common sunflower</name>
    <dbReference type="NCBI Taxonomy" id="4232"/>
    <lineage>
        <taxon>Eukaryota</taxon>
        <taxon>Viridiplantae</taxon>
        <taxon>Streptophyta</taxon>
        <taxon>Embryophyta</taxon>
        <taxon>Tracheophyta</taxon>
        <taxon>Spermatophyta</taxon>
        <taxon>Magnoliopsida</taxon>
        <taxon>eudicotyledons</taxon>
        <taxon>Gunneridae</taxon>
        <taxon>Pentapetalae</taxon>
        <taxon>asterids</taxon>
        <taxon>campanulids</taxon>
        <taxon>Asterales</taxon>
        <taxon>Asteraceae</taxon>
        <taxon>Asteroideae</taxon>
        <taxon>Heliantheae alliance</taxon>
        <taxon>Heliantheae</taxon>
        <taxon>Helianthus</taxon>
    </lineage>
</organism>
<dbReference type="GO" id="GO:0016042">
    <property type="term" value="P:lipid catabolic process"/>
    <property type="evidence" value="ECO:0007669"/>
    <property type="project" value="UniProtKB-KW"/>
</dbReference>
<dbReference type="FunCoup" id="A0A251TBM5">
    <property type="interactions" value="94"/>
</dbReference>
<comment type="similarity">
    <text evidence="1">Belongs to the 'GDSL' lipolytic enzyme family.</text>
</comment>
<dbReference type="InterPro" id="IPR001087">
    <property type="entry name" value="GDSL"/>
</dbReference>
<keyword evidence="2 6" id="KW-0378">Hydrolase</keyword>
<dbReference type="PANTHER" id="PTHR45648:SF106">
    <property type="entry name" value="ANTHER-SPECIFIC PROLINE-RICH PROTEIN APG"/>
    <property type="match status" value="1"/>
</dbReference>
<dbReference type="EMBL" id="CM007900">
    <property type="protein sequence ID" value="OTG07966.1"/>
    <property type="molecule type" value="Genomic_DNA"/>
</dbReference>
<evidence type="ECO:0000256" key="2">
    <source>
        <dbReference type="ARBA" id="ARBA00022801"/>
    </source>
</evidence>
<dbReference type="STRING" id="4232.A0A251TBM5"/>
<keyword evidence="3" id="KW-0442">Lipid degradation</keyword>
<evidence type="ECO:0000313" key="6">
    <source>
        <dbReference type="EMBL" id="OTG07966.1"/>
    </source>
</evidence>
<evidence type="ECO:0000256" key="4">
    <source>
        <dbReference type="SAM" id="SignalP"/>
    </source>
</evidence>
<keyword evidence="4" id="KW-0732">Signal</keyword>
<protein>
    <submittedName>
        <fullName evidence="6">Putative SGNH hydrolase-type esterase domain-containing protein</fullName>
    </submittedName>
    <submittedName>
        <fullName evidence="5">Triacylglycerol lipase</fullName>
        <ecNumber evidence="5">3.1.1.3</ecNumber>
    </submittedName>
</protein>
<evidence type="ECO:0000256" key="1">
    <source>
        <dbReference type="ARBA" id="ARBA00008668"/>
    </source>
</evidence>